<dbReference type="Pfam" id="PF13637">
    <property type="entry name" value="Ank_4"/>
    <property type="match status" value="1"/>
</dbReference>
<dbReference type="SUPFAM" id="SSF158235">
    <property type="entry name" value="SOCS box-like"/>
    <property type="match status" value="1"/>
</dbReference>
<dbReference type="GO" id="GO:0035556">
    <property type="term" value="P:intracellular signal transduction"/>
    <property type="evidence" value="ECO:0007669"/>
    <property type="project" value="InterPro"/>
</dbReference>
<reference evidence="5" key="1">
    <citation type="submission" date="2022-01" db="EMBL/GenBank/DDBJ databases">
        <authorList>
            <person name="King R."/>
        </authorList>
    </citation>
    <scope>NUCLEOTIDE SEQUENCE</scope>
</reference>
<reference evidence="5" key="2">
    <citation type="submission" date="2022-10" db="EMBL/GenBank/DDBJ databases">
        <authorList>
            <consortium name="ENA_rothamsted_submissions"/>
            <consortium name="culmorum"/>
            <person name="King R."/>
        </authorList>
    </citation>
    <scope>NUCLEOTIDE SEQUENCE</scope>
</reference>
<dbReference type="Proteomes" id="UP001153737">
    <property type="component" value="Chromosome 9"/>
</dbReference>
<dbReference type="PRINTS" id="PR01415">
    <property type="entry name" value="ANKYRIN"/>
</dbReference>
<feature type="repeat" description="ANK" evidence="3">
    <location>
        <begin position="369"/>
        <end position="401"/>
    </location>
</feature>
<dbReference type="Pfam" id="PF00023">
    <property type="entry name" value="Ank"/>
    <property type="match status" value="1"/>
</dbReference>
<dbReference type="Pfam" id="PF12796">
    <property type="entry name" value="Ank_2"/>
    <property type="match status" value="3"/>
</dbReference>
<dbReference type="SMART" id="SM00248">
    <property type="entry name" value="ANK"/>
    <property type="match status" value="11"/>
</dbReference>
<feature type="repeat" description="ANK" evidence="3">
    <location>
        <begin position="274"/>
        <end position="306"/>
    </location>
</feature>
<dbReference type="InterPro" id="IPR050663">
    <property type="entry name" value="Ankyrin-SOCS_Box"/>
</dbReference>
<dbReference type="GO" id="GO:0045944">
    <property type="term" value="P:positive regulation of transcription by RNA polymerase II"/>
    <property type="evidence" value="ECO:0007669"/>
    <property type="project" value="TreeGrafter"/>
</dbReference>
<feature type="repeat" description="ANK" evidence="3">
    <location>
        <begin position="336"/>
        <end position="368"/>
    </location>
</feature>
<dbReference type="PROSITE" id="PS50297">
    <property type="entry name" value="ANK_REP_REGION"/>
    <property type="match status" value="4"/>
</dbReference>
<dbReference type="PROSITE" id="PS50225">
    <property type="entry name" value="SOCS"/>
    <property type="match status" value="1"/>
</dbReference>
<feature type="repeat" description="ANK" evidence="3">
    <location>
        <begin position="241"/>
        <end position="273"/>
    </location>
</feature>
<evidence type="ECO:0000313" key="6">
    <source>
        <dbReference type="Proteomes" id="UP001153737"/>
    </source>
</evidence>
<dbReference type="EMBL" id="OU896715">
    <property type="protein sequence ID" value="CAH1183646.1"/>
    <property type="molecule type" value="Genomic_DNA"/>
</dbReference>
<dbReference type="PANTHER" id="PTHR24193:SF121">
    <property type="entry name" value="ADA2A-CONTAINING COMPLEX COMPONENT 3, ISOFORM D"/>
    <property type="match status" value="1"/>
</dbReference>
<dbReference type="InterPro" id="IPR036036">
    <property type="entry name" value="SOCS_box-like_dom_sf"/>
</dbReference>
<dbReference type="CDD" id="cd03716">
    <property type="entry name" value="SOCS_ASB_like"/>
    <property type="match status" value="1"/>
</dbReference>
<feature type="repeat" description="ANK" evidence="3">
    <location>
        <begin position="210"/>
        <end position="239"/>
    </location>
</feature>
<evidence type="ECO:0000256" key="1">
    <source>
        <dbReference type="ARBA" id="ARBA00022737"/>
    </source>
</evidence>
<evidence type="ECO:0000256" key="2">
    <source>
        <dbReference type="ARBA" id="ARBA00023043"/>
    </source>
</evidence>
<evidence type="ECO:0000256" key="3">
    <source>
        <dbReference type="PROSITE-ProRule" id="PRU00023"/>
    </source>
</evidence>
<dbReference type="InterPro" id="IPR036770">
    <property type="entry name" value="Ankyrin_rpt-contain_sf"/>
</dbReference>
<dbReference type="Gene3D" id="1.25.40.20">
    <property type="entry name" value="Ankyrin repeat-containing domain"/>
    <property type="match status" value="4"/>
</dbReference>
<evidence type="ECO:0000313" key="5">
    <source>
        <dbReference type="EMBL" id="CAH1183646.1"/>
    </source>
</evidence>
<sequence length="572" mass="63022">MDASNEVLMQAVYENDMTLVTCFLSRGININKICSNGMTLLGAAAQTGNLSLFKVLLDYHNSSMKLDIKNDNFCKPQFLQLDAVGHKRFKNIGYFVVCRDAEENEFGDGPTPDGMEALEWDMEVNESSFPAEETCLDDGDLNLYKWYANILNRTSLVLESPERDLGRLDRHGQSVLHYAVNSGSVEMVECVVAALGDGSAVNQNDACCFSPLHMAAAKGDGEMVRWLLKRGANVKAIGGRHRQSALHVATRGTRLDVIRILVEAGADINAVDIEERSVLTSAVRQGCDEIVRYLIQKGARVNHEEPGSVTALRLAVWANSLPVAKVLLEGGARIIHSHHLVHTAVSNNNLEMVKMLVDSCAMLNTRDDQGYTPLMLSCSRKNISIARYLLAHGADANVTSHIDGKTALHVCVQDVRETKSAQQLIELLVGYGADMNASSYQGNVLFYSIILENRSAAATLVQHGADVNLRDERAYVDNLSLAKRHGDLDLVRLLVFGGFRLSEMTWEPRALRTQSSDPACDFLVAVKTNPLSLRELCRITVRKKMGTKKLIARISSLPLPTVLQKYLALEIL</sequence>
<dbReference type="PROSITE" id="PS50088">
    <property type="entry name" value="ANK_REPEAT"/>
    <property type="match status" value="7"/>
</dbReference>
<dbReference type="AlphaFoldDB" id="A0A9P0GTI1"/>
<dbReference type="FunFam" id="1.10.750.20:FF:000001">
    <property type="entry name" value="Ankyrin repeat and SOCS box containing 1"/>
    <property type="match status" value="1"/>
</dbReference>
<dbReference type="GO" id="GO:0005634">
    <property type="term" value="C:nucleus"/>
    <property type="evidence" value="ECO:0007669"/>
    <property type="project" value="TreeGrafter"/>
</dbReference>
<keyword evidence="6" id="KW-1185">Reference proteome</keyword>
<keyword evidence="2 3" id="KW-0040">ANK repeat</keyword>
<protein>
    <recommendedName>
        <fullName evidence="4">SOCS box domain-containing protein</fullName>
    </recommendedName>
</protein>
<dbReference type="SMART" id="SM00253">
    <property type="entry name" value="SOCS"/>
    <property type="match status" value="1"/>
</dbReference>
<dbReference type="OrthoDB" id="194358at2759"/>
<dbReference type="SMART" id="SM00969">
    <property type="entry name" value="SOCS_box"/>
    <property type="match status" value="1"/>
</dbReference>
<feature type="repeat" description="ANK" evidence="3">
    <location>
        <begin position="403"/>
        <end position="440"/>
    </location>
</feature>
<dbReference type="InterPro" id="IPR002110">
    <property type="entry name" value="Ankyrin_rpt"/>
</dbReference>
<dbReference type="SUPFAM" id="SSF48403">
    <property type="entry name" value="Ankyrin repeat"/>
    <property type="match status" value="2"/>
</dbReference>
<dbReference type="PANTHER" id="PTHR24193">
    <property type="entry name" value="ANKYRIN REPEAT PROTEIN"/>
    <property type="match status" value="1"/>
</dbReference>
<proteinExistence type="predicted"/>
<keyword evidence="1" id="KW-0677">Repeat</keyword>
<dbReference type="InterPro" id="IPR001496">
    <property type="entry name" value="SOCS_box"/>
</dbReference>
<gene>
    <name evidence="5" type="ORF">PHAECO_LOCUS12745</name>
</gene>
<accession>A0A9P0GTI1</accession>
<evidence type="ECO:0000259" key="4">
    <source>
        <dbReference type="PROSITE" id="PS50225"/>
    </source>
</evidence>
<dbReference type="GO" id="GO:0000976">
    <property type="term" value="F:transcription cis-regulatory region binding"/>
    <property type="evidence" value="ECO:0007669"/>
    <property type="project" value="TreeGrafter"/>
</dbReference>
<dbReference type="Pfam" id="PF07525">
    <property type="entry name" value="SOCS_box"/>
    <property type="match status" value="1"/>
</dbReference>
<feature type="domain" description="SOCS box" evidence="4">
    <location>
        <begin position="523"/>
        <end position="572"/>
    </location>
</feature>
<feature type="repeat" description="ANK" evidence="3">
    <location>
        <begin position="171"/>
        <end position="206"/>
    </location>
</feature>
<organism evidence="5 6">
    <name type="scientific">Phaedon cochleariae</name>
    <name type="common">Mustard beetle</name>
    <dbReference type="NCBI Taxonomy" id="80249"/>
    <lineage>
        <taxon>Eukaryota</taxon>
        <taxon>Metazoa</taxon>
        <taxon>Ecdysozoa</taxon>
        <taxon>Arthropoda</taxon>
        <taxon>Hexapoda</taxon>
        <taxon>Insecta</taxon>
        <taxon>Pterygota</taxon>
        <taxon>Neoptera</taxon>
        <taxon>Endopterygota</taxon>
        <taxon>Coleoptera</taxon>
        <taxon>Polyphaga</taxon>
        <taxon>Cucujiformia</taxon>
        <taxon>Chrysomeloidea</taxon>
        <taxon>Chrysomelidae</taxon>
        <taxon>Chrysomelinae</taxon>
        <taxon>Chrysomelini</taxon>
        <taxon>Phaedon</taxon>
    </lineage>
</organism>
<dbReference type="Gene3D" id="1.10.750.20">
    <property type="entry name" value="SOCS box"/>
    <property type="match status" value="1"/>
</dbReference>
<name>A0A9P0GTI1_PHACE</name>